<comment type="function">
    <text evidence="10">CRISPR (clustered regularly interspaced short palindromic repeat), is an adaptive immune system that provides protection against mobile genetic elements (viruses, transposable elements and conjugative plasmids). CRISPR clusters contain spacers, sequences complementary to antecedent mobile elements, and target invading nucleic acids. CRISPR clusters are transcribed and processed into CRISPR RNA (crRNA). Acts as a dsDNA endonuclease. Involved in the integration of spacer DNA into the CRISPR cassette.</text>
</comment>
<dbReference type="EC" id="3.1.-.-" evidence="10"/>
<evidence type="ECO:0000256" key="5">
    <source>
        <dbReference type="ARBA" id="ARBA00022842"/>
    </source>
</evidence>
<evidence type="ECO:0000256" key="1">
    <source>
        <dbReference type="ARBA" id="ARBA00022722"/>
    </source>
</evidence>
<keyword evidence="1 10" id="KW-0540">Nuclease</keyword>
<dbReference type="NCBIfam" id="TIGR03640">
    <property type="entry name" value="cas1_DVULG"/>
    <property type="match status" value="1"/>
</dbReference>
<feature type="binding site" evidence="10">
    <location>
        <position position="249"/>
    </location>
    <ligand>
        <name>Mn(2+)</name>
        <dbReference type="ChEBI" id="CHEBI:29035"/>
    </ligand>
</feature>
<keyword evidence="8 10" id="KW-0464">Manganese</keyword>
<evidence type="ECO:0000256" key="9">
    <source>
        <dbReference type="ARBA" id="ARBA00038592"/>
    </source>
</evidence>
<dbReference type="PANTHER" id="PTHR34353">
    <property type="entry name" value="CRISPR-ASSOCIATED ENDONUCLEASE CAS1 1"/>
    <property type="match status" value="1"/>
</dbReference>
<sequence length="343" mass="38359">MKPILNTLYIQTQGSYLRLDHETLKVEVEREMVFQIPLHHLRSIVVFGNVLVSPFLLHRCAEDGRDVVWLSEYGRFHARLNGPTTGNVLLRQAQYAVLNDPGQTLEIARLMVAGKLQNARTVLKRAAREGKGSPDQGSLNEAAEAQADGIRRAEQASDLDVLRGIEGSAARAYFAAFSGMIRLNRDVFGFTERSRRPPRDPVNALLSLAYALLSNECVAACESVGLDPQVGFLHALRPGRPALALDLMEELRAPLADRLVLTLINRNQIKPDDFVDRPGGGIYLTETARKTFLAAYQKRKQEEITHPVLNSKIPYGLIAHIQARLLARYLRGDLPCYQPFLFR</sequence>
<dbReference type="InterPro" id="IPR042211">
    <property type="entry name" value="CRISPR-assoc_Cas1_N"/>
</dbReference>
<dbReference type="InterPro" id="IPR050646">
    <property type="entry name" value="Cas1"/>
</dbReference>
<evidence type="ECO:0000256" key="11">
    <source>
        <dbReference type="SAM" id="MobiDB-lite"/>
    </source>
</evidence>
<dbReference type="NCBIfam" id="TIGR00287">
    <property type="entry name" value="cas1"/>
    <property type="match status" value="1"/>
</dbReference>
<feature type="region of interest" description="Disordered" evidence="11">
    <location>
        <begin position="125"/>
        <end position="147"/>
    </location>
</feature>
<comment type="cofactor">
    <cofactor evidence="10">
        <name>Mg(2+)</name>
        <dbReference type="ChEBI" id="CHEBI:18420"/>
    </cofactor>
    <cofactor evidence="10">
        <name>Mn(2+)</name>
        <dbReference type="ChEBI" id="CHEBI:29035"/>
    </cofactor>
</comment>
<dbReference type="CDD" id="cd09721">
    <property type="entry name" value="Cas1_I-C"/>
    <property type="match status" value="1"/>
</dbReference>
<gene>
    <name evidence="12" type="primary">cas1c</name>
    <name evidence="10" type="synonym">cas1</name>
    <name evidence="12" type="ORF">JX360_09245</name>
</gene>
<dbReference type="InterPro" id="IPR019856">
    <property type="entry name" value="CRISPR-assoc_Cas1_DVULG"/>
</dbReference>
<evidence type="ECO:0000256" key="3">
    <source>
        <dbReference type="ARBA" id="ARBA00022759"/>
    </source>
</evidence>
<comment type="subunit">
    <text evidence="9 10">Homodimer, forms a heterotetramer with a Cas2 homodimer.</text>
</comment>
<keyword evidence="7 10" id="KW-0238">DNA-binding</keyword>
<evidence type="ECO:0000256" key="2">
    <source>
        <dbReference type="ARBA" id="ARBA00022723"/>
    </source>
</evidence>
<dbReference type="Pfam" id="PF01867">
    <property type="entry name" value="Cas_Cas1"/>
    <property type="match status" value="1"/>
</dbReference>
<organism evidence="12 13">
    <name type="scientific">Thermostichus vulcanus str. 'Rupite'</name>
    <dbReference type="NCBI Taxonomy" id="2813851"/>
    <lineage>
        <taxon>Bacteria</taxon>
        <taxon>Bacillati</taxon>
        <taxon>Cyanobacteriota</taxon>
        <taxon>Cyanophyceae</taxon>
        <taxon>Thermostichales</taxon>
        <taxon>Thermostichaceae</taxon>
        <taxon>Thermostichus</taxon>
    </lineage>
</organism>
<name>A0ABT0CBE2_THEVL</name>
<dbReference type="InterPro" id="IPR002729">
    <property type="entry name" value="CRISPR-assoc_Cas1"/>
</dbReference>
<dbReference type="HAMAP" id="MF_01470">
    <property type="entry name" value="Cas1"/>
    <property type="match status" value="1"/>
</dbReference>
<evidence type="ECO:0000256" key="10">
    <source>
        <dbReference type="HAMAP-Rule" id="MF_01470"/>
    </source>
</evidence>
<feature type="binding site" evidence="10">
    <location>
        <position position="166"/>
    </location>
    <ligand>
        <name>Mn(2+)</name>
        <dbReference type="ChEBI" id="CHEBI:29035"/>
    </ligand>
</feature>
<accession>A0ABT0CBE2</accession>
<keyword evidence="13" id="KW-1185">Reference proteome</keyword>
<evidence type="ECO:0000256" key="8">
    <source>
        <dbReference type="ARBA" id="ARBA00023211"/>
    </source>
</evidence>
<protein>
    <recommendedName>
        <fullName evidence="10">CRISPR-associated endonuclease Cas1</fullName>
        <ecNumber evidence="10">3.1.-.-</ecNumber>
    </recommendedName>
</protein>
<dbReference type="RefSeq" id="WP_244350366.1">
    <property type="nucleotide sequence ID" value="NZ_JAFIRA010000021.1"/>
</dbReference>
<evidence type="ECO:0000313" key="12">
    <source>
        <dbReference type="EMBL" id="MCJ2543088.1"/>
    </source>
</evidence>
<evidence type="ECO:0000256" key="4">
    <source>
        <dbReference type="ARBA" id="ARBA00022801"/>
    </source>
</evidence>
<evidence type="ECO:0000313" key="13">
    <source>
        <dbReference type="Proteomes" id="UP000830835"/>
    </source>
</evidence>
<dbReference type="EMBL" id="JAFIRA010000021">
    <property type="protein sequence ID" value="MCJ2543088.1"/>
    <property type="molecule type" value="Genomic_DNA"/>
</dbReference>
<keyword evidence="5 10" id="KW-0460">Magnesium</keyword>
<dbReference type="Proteomes" id="UP000830835">
    <property type="component" value="Unassembled WGS sequence"/>
</dbReference>
<dbReference type="Gene3D" id="3.100.10.20">
    <property type="entry name" value="CRISPR-associated endonuclease Cas1, N-terminal domain"/>
    <property type="match status" value="1"/>
</dbReference>
<comment type="caution">
    <text evidence="12">The sequence shown here is derived from an EMBL/GenBank/DDBJ whole genome shotgun (WGS) entry which is preliminary data.</text>
</comment>
<evidence type="ECO:0000256" key="7">
    <source>
        <dbReference type="ARBA" id="ARBA00023125"/>
    </source>
</evidence>
<comment type="similarity">
    <text evidence="10">Belongs to the CRISPR-associated endonuclease Cas1 family.</text>
</comment>
<evidence type="ECO:0000256" key="6">
    <source>
        <dbReference type="ARBA" id="ARBA00023118"/>
    </source>
</evidence>
<dbReference type="GO" id="GO:0004519">
    <property type="term" value="F:endonuclease activity"/>
    <property type="evidence" value="ECO:0007669"/>
    <property type="project" value="UniProtKB-KW"/>
</dbReference>
<dbReference type="PANTHER" id="PTHR34353:SF2">
    <property type="entry name" value="CRISPR-ASSOCIATED ENDONUCLEASE CAS1 1"/>
    <property type="match status" value="1"/>
</dbReference>
<reference evidence="12" key="1">
    <citation type="submission" date="2021-02" db="EMBL/GenBank/DDBJ databases">
        <title>The CRISPR/cas machinery reduction and long-range gene transfer in the hot spring cyanobacterium Synechococcus.</title>
        <authorList>
            <person name="Dvorak P."/>
            <person name="Jahodarova E."/>
            <person name="Hasler P."/>
            <person name="Poulickova A."/>
        </authorList>
    </citation>
    <scope>NUCLEOTIDE SEQUENCE</scope>
    <source>
        <strain evidence="12">Rupite</strain>
    </source>
</reference>
<dbReference type="Gene3D" id="1.20.120.920">
    <property type="entry name" value="CRISPR-associated endonuclease Cas1, C-terminal domain"/>
    <property type="match status" value="1"/>
</dbReference>
<keyword evidence="4 10" id="KW-0378">Hydrolase</keyword>
<keyword evidence="2 10" id="KW-0479">Metal-binding</keyword>
<proteinExistence type="inferred from homology"/>
<feature type="binding site" evidence="10">
    <location>
        <position position="234"/>
    </location>
    <ligand>
        <name>Mn(2+)</name>
        <dbReference type="ChEBI" id="CHEBI:29035"/>
    </ligand>
</feature>
<dbReference type="InterPro" id="IPR042206">
    <property type="entry name" value="CRISPR-assoc_Cas1_C"/>
</dbReference>
<keyword evidence="3 10" id="KW-0255">Endonuclease</keyword>
<keyword evidence="6 10" id="KW-0051">Antiviral defense</keyword>